<accession>A0AA39QY70</accession>
<dbReference type="InterPro" id="IPR003959">
    <property type="entry name" value="ATPase_AAA_core"/>
</dbReference>
<evidence type="ECO:0000313" key="2">
    <source>
        <dbReference type="EMBL" id="KAK0510275.1"/>
    </source>
</evidence>
<dbReference type="SMART" id="SM00382">
    <property type="entry name" value="AAA"/>
    <property type="match status" value="1"/>
</dbReference>
<dbReference type="CDD" id="cd19481">
    <property type="entry name" value="RecA-like_protease"/>
    <property type="match status" value="1"/>
</dbReference>
<name>A0AA39QY70_9LECA</name>
<dbReference type="Pfam" id="PF22942">
    <property type="entry name" value="DUF7025"/>
    <property type="match status" value="1"/>
</dbReference>
<keyword evidence="3" id="KW-1185">Reference proteome</keyword>
<evidence type="ECO:0000259" key="1">
    <source>
        <dbReference type="SMART" id="SM00382"/>
    </source>
</evidence>
<protein>
    <recommendedName>
        <fullName evidence="1">AAA+ ATPase domain-containing protein</fullName>
    </recommendedName>
</protein>
<comment type="caution">
    <text evidence="2">The sequence shown here is derived from an EMBL/GenBank/DDBJ whole genome shotgun (WGS) entry which is preliminary data.</text>
</comment>
<reference evidence="2" key="1">
    <citation type="submission" date="2023-03" db="EMBL/GenBank/DDBJ databases">
        <title>Complete genome of Cladonia borealis.</title>
        <authorList>
            <person name="Park H."/>
        </authorList>
    </citation>
    <scope>NUCLEOTIDE SEQUENCE</scope>
    <source>
        <strain evidence="2">ANT050790</strain>
    </source>
</reference>
<dbReference type="Gene3D" id="3.40.50.300">
    <property type="entry name" value="P-loop containing nucleotide triphosphate hydrolases"/>
    <property type="match status" value="1"/>
</dbReference>
<dbReference type="PANTHER" id="PTHR46411:SF2">
    <property type="entry name" value="AAA+ ATPASE DOMAIN-CONTAINING PROTEIN"/>
    <property type="match status" value="1"/>
</dbReference>
<proteinExistence type="predicted"/>
<gene>
    <name evidence="2" type="ORF">JMJ35_007669</name>
</gene>
<dbReference type="AlphaFoldDB" id="A0AA39QY70"/>
<evidence type="ECO:0000313" key="3">
    <source>
        <dbReference type="Proteomes" id="UP001166286"/>
    </source>
</evidence>
<dbReference type="PANTHER" id="PTHR46411">
    <property type="entry name" value="FAMILY ATPASE, PUTATIVE-RELATED"/>
    <property type="match status" value="1"/>
</dbReference>
<dbReference type="GO" id="GO:0016887">
    <property type="term" value="F:ATP hydrolysis activity"/>
    <property type="evidence" value="ECO:0007669"/>
    <property type="project" value="InterPro"/>
</dbReference>
<dbReference type="Proteomes" id="UP001166286">
    <property type="component" value="Unassembled WGS sequence"/>
</dbReference>
<dbReference type="InterPro" id="IPR054289">
    <property type="entry name" value="DUF7025"/>
</dbReference>
<dbReference type="Pfam" id="PF00004">
    <property type="entry name" value="AAA"/>
    <property type="match status" value="1"/>
</dbReference>
<organism evidence="2 3">
    <name type="scientific">Cladonia borealis</name>
    <dbReference type="NCBI Taxonomy" id="184061"/>
    <lineage>
        <taxon>Eukaryota</taxon>
        <taxon>Fungi</taxon>
        <taxon>Dikarya</taxon>
        <taxon>Ascomycota</taxon>
        <taxon>Pezizomycotina</taxon>
        <taxon>Lecanoromycetes</taxon>
        <taxon>OSLEUM clade</taxon>
        <taxon>Lecanoromycetidae</taxon>
        <taxon>Lecanorales</taxon>
        <taxon>Lecanorineae</taxon>
        <taxon>Cladoniaceae</taxon>
        <taxon>Cladonia</taxon>
    </lineage>
</organism>
<dbReference type="GO" id="GO:0005524">
    <property type="term" value="F:ATP binding"/>
    <property type="evidence" value="ECO:0007669"/>
    <property type="project" value="InterPro"/>
</dbReference>
<sequence>MDSMIDGGFDALWPFPNDTADQETLDKGGLKCELKTFEARYNSKGEKVLLSVGSKKKFNAPDHVAPDSALVLTKFYNKEKELDYTELEIRSPHLKKAFKEVVPEYKDLNVQIKSIILRDGVRYLFYYRTELQEYGRKLGGHTATEHLMFALDYMYGTLESELRTFYNFVEVPFSVPSIDFVNLWMVFRPGDYYYTKVGEVERVTKIRSISQSQSLFRSRWLMSGEAISYDGRDFGYVVHSVTIRSYDGYKPLVDLIAKPLNYHPDKKSIIERMVQRGKKYTSLHGIHHREYDGIAEALGADRRVTYEGEEDEFPLQAMTIGGRIMIDGKSFFEAAPSHEPDFLSLRMIETEDGKHLALKDEDYLICNQFIPGFSLVEKRWCFFCVDLVKDVEYNMTAFESLMLDRLYKQTILSLVKVHTGLGVPFDDVIKGKGKGLIFLLHGIPGVGKSLTAESVAEFCNRPLYTVSAGDIGTSPSSVELDLGKALRLAEKWNAIILIDEADVFLEQRTTNDLVRNGLVSVFLRILEYYQGIMFLTTNRIGSFDDAFKSRIHLAVMYPALSLTSRKNLWDMFLRKASPGSSLEWLNPKSLERIANEDLNGRQIKNIARTAATLAAGEGSALRFAHIETALKAIRAFDSNFAADVREDQAESAGCTCGNPLKRRRID</sequence>
<dbReference type="EMBL" id="JAFEKC020000017">
    <property type="protein sequence ID" value="KAK0510275.1"/>
    <property type="molecule type" value="Genomic_DNA"/>
</dbReference>
<dbReference type="InterPro" id="IPR003593">
    <property type="entry name" value="AAA+_ATPase"/>
</dbReference>
<feature type="domain" description="AAA+ ATPase" evidence="1">
    <location>
        <begin position="434"/>
        <end position="561"/>
    </location>
</feature>
<dbReference type="InterPro" id="IPR027417">
    <property type="entry name" value="P-loop_NTPase"/>
</dbReference>
<dbReference type="SUPFAM" id="SSF52540">
    <property type="entry name" value="P-loop containing nucleoside triphosphate hydrolases"/>
    <property type="match status" value="1"/>
</dbReference>